<dbReference type="InterPro" id="IPR036074">
    <property type="entry name" value="CbiD_sf"/>
</dbReference>
<evidence type="ECO:0000256" key="5">
    <source>
        <dbReference type="HAMAP-Rule" id="MF_00787"/>
    </source>
</evidence>
<organism evidence="6 7">
    <name type="scientific">Candidatus Cetobacterium colombiensis</name>
    <dbReference type="NCBI Taxonomy" id="3073100"/>
    <lineage>
        <taxon>Bacteria</taxon>
        <taxon>Fusobacteriati</taxon>
        <taxon>Fusobacteriota</taxon>
        <taxon>Fusobacteriia</taxon>
        <taxon>Fusobacteriales</taxon>
        <taxon>Fusobacteriaceae</taxon>
        <taxon>Cetobacterium</taxon>
    </lineage>
</organism>
<gene>
    <name evidence="5 6" type="primary">cbiD</name>
    <name evidence="6" type="ORF">RFV38_01265</name>
</gene>
<keyword evidence="4 5" id="KW-0949">S-adenosyl-L-methionine</keyword>
<comment type="caution">
    <text evidence="6">The sequence shown here is derived from an EMBL/GenBank/DDBJ whole genome shotgun (WGS) entry which is preliminary data.</text>
</comment>
<evidence type="ECO:0000256" key="1">
    <source>
        <dbReference type="ARBA" id="ARBA00022573"/>
    </source>
</evidence>
<evidence type="ECO:0000313" key="7">
    <source>
        <dbReference type="Proteomes" id="UP001279681"/>
    </source>
</evidence>
<evidence type="ECO:0000256" key="3">
    <source>
        <dbReference type="ARBA" id="ARBA00022679"/>
    </source>
</evidence>
<comment type="pathway">
    <text evidence="5">Cofactor biosynthesis; adenosylcobalamin biosynthesis; cob(II)yrinate a,c-diamide from sirohydrochlorin (anaerobic route): step 6/10.</text>
</comment>
<evidence type="ECO:0000256" key="4">
    <source>
        <dbReference type="ARBA" id="ARBA00022691"/>
    </source>
</evidence>
<name>A0ABU4W9P5_9FUSO</name>
<dbReference type="InterPro" id="IPR002748">
    <property type="entry name" value="CbiD"/>
</dbReference>
<keyword evidence="7" id="KW-1185">Reference proteome</keyword>
<comment type="function">
    <text evidence="5">Catalyzes the methylation of C-1 in cobalt-precorrin-5B to form cobalt-precorrin-6A.</text>
</comment>
<dbReference type="HAMAP" id="MF_00787">
    <property type="entry name" value="CbiD"/>
    <property type="match status" value="1"/>
</dbReference>
<dbReference type="PIRSF" id="PIRSF026782">
    <property type="entry name" value="CbiD"/>
    <property type="match status" value="1"/>
</dbReference>
<protein>
    <recommendedName>
        <fullName evidence="5">Cobalt-precorrin-5B C(1)-methyltransferase</fullName>
        <ecNumber evidence="5">2.1.1.195</ecNumber>
    </recommendedName>
    <alternativeName>
        <fullName evidence="5">Cobalt-precorrin-6A synthase</fullName>
    </alternativeName>
</protein>
<dbReference type="PANTHER" id="PTHR35863:SF1">
    <property type="entry name" value="COBALT-PRECORRIN-5B C(1)-METHYLTRANSFERASE"/>
    <property type="match status" value="1"/>
</dbReference>
<dbReference type="NCBIfam" id="TIGR00312">
    <property type="entry name" value="cbiD"/>
    <property type="match status" value="1"/>
</dbReference>
<dbReference type="RefSeq" id="WP_320312550.1">
    <property type="nucleotide sequence ID" value="NZ_JAVIKH010000001.1"/>
</dbReference>
<dbReference type="Gene3D" id="3.30.2110.10">
    <property type="entry name" value="CbiD-like"/>
    <property type="match status" value="1"/>
</dbReference>
<evidence type="ECO:0000256" key="2">
    <source>
        <dbReference type="ARBA" id="ARBA00022603"/>
    </source>
</evidence>
<dbReference type="PANTHER" id="PTHR35863">
    <property type="entry name" value="COBALT-PRECORRIN-5B C(1)-METHYLTRANSFERASE"/>
    <property type="match status" value="1"/>
</dbReference>
<dbReference type="SUPFAM" id="SSF111342">
    <property type="entry name" value="CbiD-like"/>
    <property type="match status" value="1"/>
</dbReference>
<evidence type="ECO:0000313" key="6">
    <source>
        <dbReference type="EMBL" id="MDX8335140.1"/>
    </source>
</evidence>
<dbReference type="Pfam" id="PF01888">
    <property type="entry name" value="CbiD"/>
    <property type="match status" value="1"/>
</dbReference>
<proteinExistence type="inferred from homology"/>
<dbReference type="GO" id="GO:0008168">
    <property type="term" value="F:methyltransferase activity"/>
    <property type="evidence" value="ECO:0007669"/>
    <property type="project" value="UniProtKB-KW"/>
</dbReference>
<comment type="catalytic activity">
    <reaction evidence="5">
        <text>Co-precorrin-5B + S-adenosyl-L-methionine = Co-precorrin-6A + S-adenosyl-L-homocysteine</text>
        <dbReference type="Rhea" id="RHEA:26285"/>
        <dbReference type="ChEBI" id="CHEBI:57856"/>
        <dbReference type="ChEBI" id="CHEBI:59789"/>
        <dbReference type="ChEBI" id="CHEBI:60063"/>
        <dbReference type="ChEBI" id="CHEBI:60064"/>
        <dbReference type="EC" id="2.1.1.195"/>
    </reaction>
</comment>
<comment type="similarity">
    <text evidence="5">Belongs to the CbiD family.</text>
</comment>
<dbReference type="EMBL" id="JAVIKH010000001">
    <property type="protein sequence ID" value="MDX8335140.1"/>
    <property type="molecule type" value="Genomic_DNA"/>
</dbReference>
<reference evidence="7" key="1">
    <citation type="submission" date="2023-07" db="EMBL/GenBank/DDBJ databases">
        <authorList>
            <person name="Colorado M.A."/>
            <person name="Villamil L.M."/>
            <person name="Melo J.F."/>
            <person name="Rodriguez J.A."/>
            <person name="Ruiz R.Y."/>
        </authorList>
    </citation>
    <scope>NUCLEOTIDE SEQUENCE [LARGE SCALE GENOMIC DNA]</scope>
    <source>
        <strain evidence="7">C33</strain>
    </source>
</reference>
<dbReference type="GO" id="GO:0032259">
    <property type="term" value="P:methylation"/>
    <property type="evidence" value="ECO:0007669"/>
    <property type="project" value="UniProtKB-KW"/>
</dbReference>
<dbReference type="EC" id="2.1.1.195" evidence="5"/>
<dbReference type="Proteomes" id="UP001279681">
    <property type="component" value="Unassembled WGS sequence"/>
</dbReference>
<keyword evidence="3 5" id="KW-0808">Transferase</keyword>
<keyword evidence="1 5" id="KW-0169">Cobalamin biosynthesis</keyword>
<sequence>MKKELKSGYTTGTCAATAAYVALNLLLEKNIGEKVEITTLNGVTLDIPIYSKKKGRSWARAVVLKDAGDDPDVTNGIKVCAKVTIVKKLPEIVKGHKFENLLIVGGRGVGLVTKKGLKVDPGKSAINPGPQEMIVNLLNPILKRYNLKVVVTIYAPKGKEKALKTLNKKLGIVNGISILGSTGIVKPMSEEALTKSMFVELKVLKENTKKDWVIFAFGNHGKQFCIDNEINIEHLIITSNYIGFMIDSALELGFKKVMLIGHIGKAIKVAGGIFNTHSKVADARLEIMAANAILIDEPRENILKILESNTAEEAADYVSKKSELFNLIANKVVNKSYEYSKENIEFQSVLFDYKGNILGYSDKFYEMVEELKSE</sequence>
<accession>A0ABU4W9P5</accession>
<keyword evidence="2 5" id="KW-0489">Methyltransferase</keyword>